<reference evidence="1 2" key="2">
    <citation type="journal article" date="2015" name="Eukaryot. Cell">
        <title>Genetic mapping reveals that sinefungin resistance in Toxoplasma gondii is controlled by a putative amino acid transporter locus that can be used as a negative selectable marker.</title>
        <authorList>
            <person name="Behnke M.S."/>
            <person name="Khan A."/>
            <person name="Sibley L.D."/>
        </authorList>
    </citation>
    <scope>NUCLEOTIDE SEQUENCE [LARGE SCALE GENOMIC DNA]</scope>
    <source>
        <strain evidence="1 2">VAND</strain>
    </source>
</reference>
<dbReference type="Proteomes" id="UP000028840">
    <property type="component" value="Unassembled WGS sequence"/>
</dbReference>
<name>A0A086Q9N9_TOXGO</name>
<protein>
    <submittedName>
        <fullName evidence="1">Toxoplasma gondii family A protein</fullName>
    </submittedName>
</protein>
<comment type="caution">
    <text evidence="1">The sequence shown here is derived from an EMBL/GenBank/DDBJ whole genome shotgun (WGS) entry which is preliminary data.</text>
</comment>
<dbReference type="AlphaFoldDB" id="A0A086Q9N9"/>
<evidence type="ECO:0000313" key="1">
    <source>
        <dbReference type="EMBL" id="KFH09321.1"/>
    </source>
</evidence>
<organism evidence="1 2">
    <name type="scientific">Toxoplasma gondii VAND</name>
    <dbReference type="NCBI Taxonomy" id="933077"/>
    <lineage>
        <taxon>Eukaryota</taxon>
        <taxon>Sar</taxon>
        <taxon>Alveolata</taxon>
        <taxon>Apicomplexa</taxon>
        <taxon>Conoidasida</taxon>
        <taxon>Coccidia</taxon>
        <taxon>Eucoccidiorida</taxon>
        <taxon>Eimeriorina</taxon>
        <taxon>Sarcocystidae</taxon>
        <taxon>Toxoplasma</taxon>
    </lineage>
</organism>
<reference evidence="1 2" key="1">
    <citation type="submission" date="2014-08" db="EMBL/GenBank/DDBJ databases">
        <authorList>
            <person name="Sibley D."/>
            <person name="Venepally P."/>
            <person name="Karamycheva S."/>
            <person name="Hadjithomas M."/>
            <person name="Khan A."/>
            <person name="Brunk B."/>
            <person name="Roos D."/>
            <person name="Caler E."/>
            <person name="Lorenzi H."/>
        </authorList>
    </citation>
    <scope>NUCLEOTIDE SEQUENCE [LARGE SCALE GENOMIC DNA]</scope>
    <source>
        <strain evidence="1 2">VAND</strain>
    </source>
</reference>
<gene>
    <name evidence="1" type="ORF">TGVAND_278300</name>
</gene>
<dbReference type="EMBL" id="AEYJ02000544">
    <property type="protein sequence ID" value="KFH09321.1"/>
    <property type="molecule type" value="Genomic_DNA"/>
</dbReference>
<accession>A0A086Q9N9</accession>
<proteinExistence type="predicted"/>
<sequence>MLISRCLPRLRLVHADTRFNRFAIKPWGKCNGYKLSSHKISVEGQTLRAVCLFLIIGTFLSSATIETTSKTAVDFTVTILKDGLEKNVEQVMNLGPSGTLRVTDETAEAVYQPENNNGTDGTLTGPYDSAYSFENGACDFTKTLNFKEAFPGYTKPIWVH</sequence>
<dbReference type="VEuPathDB" id="ToxoDB:TGVAND_278300"/>
<evidence type="ECO:0000313" key="2">
    <source>
        <dbReference type="Proteomes" id="UP000028840"/>
    </source>
</evidence>